<evidence type="ECO:0000313" key="2">
    <source>
        <dbReference type="EMBL" id="CAG8974570.1"/>
    </source>
</evidence>
<organism evidence="2 3">
    <name type="scientific">Hymenoscyphus albidus</name>
    <dbReference type="NCBI Taxonomy" id="595503"/>
    <lineage>
        <taxon>Eukaryota</taxon>
        <taxon>Fungi</taxon>
        <taxon>Dikarya</taxon>
        <taxon>Ascomycota</taxon>
        <taxon>Pezizomycotina</taxon>
        <taxon>Leotiomycetes</taxon>
        <taxon>Helotiales</taxon>
        <taxon>Helotiaceae</taxon>
        <taxon>Hymenoscyphus</taxon>
    </lineage>
</organism>
<protein>
    <recommendedName>
        <fullName evidence="1">2EXR domain-containing protein</fullName>
    </recommendedName>
</protein>
<sequence>MALVSLAKMQNDIMDFIDMRVLGKDSAQMPAYGPRARFTYFTCLPKELRLKIWSFATPTGTIIKAKNEICIGEELDYPLSYKDELWTWSASETTSYNRPIPSVLHTCLYDYYGKRPLDVLIGILQSVYKKYDTLIQIHKEATQLLQPTRQPLEIYWVTTYRVPTYGPKMLDAFQTGCACIHLASIPDCISSITTRHRGAVQWVLQALRKSAELISSKTVSET</sequence>
<dbReference type="AlphaFoldDB" id="A0A9N9LFR0"/>
<accession>A0A9N9LFR0</accession>
<dbReference type="InterPro" id="IPR045518">
    <property type="entry name" value="2EXR"/>
</dbReference>
<evidence type="ECO:0000259" key="1">
    <source>
        <dbReference type="Pfam" id="PF20150"/>
    </source>
</evidence>
<reference evidence="2" key="1">
    <citation type="submission" date="2021-07" db="EMBL/GenBank/DDBJ databases">
        <authorList>
            <person name="Durling M."/>
        </authorList>
    </citation>
    <scope>NUCLEOTIDE SEQUENCE</scope>
</reference>
<keyword evidence="3" id="KW-1185">Reference proteome</keyword>
<dbReference type="OrthoDB" id="3526070at2759"/>
<gene>
    <name evidence="2" type="ORF">HYALB_00004366</name>
</gene>
<dbReference type="EMBL" id="CAJVRM010000109">
    <property type="protein sequence ID" value="CAG8974570.1"/>
    <property type="molecule type" value="Genomic_DNA"/>
</dbReference>
<proteinExistence type="predicted"/>
<dbReference type="Pfam" id="PF20150">
    <property type="entry name" value="2EXR"/>
    <property type="match status" value="1"/>
</dbReference>
<dbReference type="Proteomes" id="UP000701801">
    <property type="component" value="Unassembled WGS sequence"/>
</dbReference>
<comment type="caution">
    <text evidence="2">The sequence shown here is derived from an EMBL/GenBank/DDBJ whole genome shotgun (WGS) entry which is preliminary data.</text>
</comment>
<evidence type="ECO:0000313" key="3">
    <source>
        <dbReference type="Proteomes" id="UP000701801"/>
    </source>
</evidence>
<name>A0A9N9LFR0_9HELO</name>
<feature type="domain" description="2EXR" evidence="1">
    <location>
        <begin position="38"/>
        <end position="107"/>
    </location>
</feature>